<evidence type="ECO:0000256" key="1">
    <source>
        <dbReference type="ARBA" id="ARBA00004007"/>
    </source>
</evidence>
<dbReference type="PANTHER" id="PTHR21320:SF3">
    <property type="entry name" value="CYTOCHROME C OXIDASE ASSEMBLY PROTEIN COX11, MITOCHONDRIAL-RELATED"/>
    <property type="match status" value="1"/>
</dbReference>
<evidence type="ECO:0000256" key="2">
    <source>
        <dbReference type="ARBA" id="ARBA00004382"/>
    </source>
</evidence>
<proteinExistence type="inferred from homology"/>
<evidence type="ECO:0000256" key="7">
    <source>
        <dbReference type="ARBA" id="ARBA00022989"/>
    </source>
</evidence>
<evidence type="ECO:0000256" key="8">
    <source>
        <dbReference type="ARBA" id="ARBA00023008"/>
    </source>
</evidence>
<dbReference type="PIRSF" id="PIRSF005413">
    <property type="entry name" value="COX11"/>
    <property type="match status" value="1"/>
</dbReference>
<evidence type="ECO:0000256" key="6">
    <source>
        <dbReference type="ARBA" id="ARBA00022968"/>
    </source>
</evidence>
<dbReference type="EMBL" id="SWJE01000005">
    <property type="protein sequence ID" value="TKC89574.1"/>
    <property type="molecule type" value="Genomic_DNA"/>
</dbReference>
<reference evidence="12 13" key="1">
    <citation type="submission" date="2019-04" db="EMBL/GenBank/DDBJ databases">
        <title>Trinickia sp. 7GSK02, isolated from subtropical forest soil.</title>
        <authorList>
            <person name="Gao Z.-H."/>
            <person name="Qiu L.-H."/>
        </authorList>
    </citation>
    <scope>NUCLEOTIDE SEQUENCE [LARGE SCALE GENOMIC DNA]</scope>
    <source>
        <strain evidence="12 13">7GSK02</strain>
    </source>
</reference>
<dbReference type="Pfam" id="PF04442">
    <property type="entry name" value="CtaG_Cox11"/>
    <property type="match status" value="1"/>
</dbReference>
<evidence type="ECO:0000256" key="4">
    <source>
        <dbReference type="ARBA" id="ARBA00015384"/>
    </source>
</evidence>
<keyword evidence="5 11" id="KW-0812">Transmembrane</keyword>
<keyword evidence="7 11" id="KW-1133">Transmembrane helix</keyword>
<dbReference type="RefSeq" id="WP_136894468.1">
    <property type="nucleotide sequence ID" value="NZ_SWJE01000005.1"/>
</dbReference>
<comment type="subcellular location">
    <subcellularLocation>
        <location evidence="2">Cell inner membrane</location>
        <topology evidence="2">Single-pass type II membrane protein</topology>
        <orientation evidence="2">Periplasmic side</orientation>
    </subcellularLocation>
</comment>
<comment type="function">
    <text evidence="1">Exerts its effect at some terminal stage of cytochrome c oxidase synthesis, probably by being involved in the insertion of the copper B into subunit I.</text>
</comment>
<dbReference type="GO" id="GO:0005886">
    <property type="term" value="C:plasma membrane"/>
    <property type="evidence" value="ECO:0007669"/>
    <property type="project" value="UniProtKB-SubCell"/>
</dbReference>
<dbReference type="InterPro" id="IPR007533">
    <property type="entry name" value="Cyt_c_oxidase_assmbl_CtaG"/>
</dbReference>
<evidence type="ECO:0000256" key="3">
    <source>
        <dbReference type="ARBA" id="ARBA00009620"/>
    </source>
</evidence>
<name>A0A4U1I807_9BURK</name>
<sequence length="210" mass="23196">MSTQRRPEADRSFNRSMRLKLVVVAFLMFGFGFALIPMYRAICQVTGINNLVQRDATAREAKNTQVDMSRTISIEFDANARGPLGFKPEQSNIDVHPGEVTTVMYRVTNEQGRTVHAQAIPSYAPMQATEYFKKIECFCFTQQTLAAHETKRMPVVFVVDPKLPKEVKTITLSYTFFELNTPAPATRGTAGDAANAPANPAGAGTRQEGA</sequence>
<evidence type="ECO:0000256" key="10">
    <source>
        <dbReference type="SAM" id="MobiDB-lite"/>
    </source>
</evidence>
<dbReference type="Gene3D" id="2.60.370.10">
    <property type="entry name" value="Ctag/Cox11"/>
    <property type="match status" value="1"/>
</dbReference>
<keyword evidence="9 11" id="KW-0472">Membrane</keyword>
<dbReference type="PANTHER" id="PTHR21320">
    <property type="entry name" value="CYTOCHROME C OXIDASE ASSEMBLY PROTEIN COX11-RELATED"/>
    <property type="match status" value="1"/>
</dbReference>
<dbReference type="Proteomes" id="UP000305539">
    <property type="component" value="Unassembled WGS sequence"/>
</dbReference>
<organism evidence="12 13">
    <name type="scientific">Trinickia terrae</name>
    <dbReference type="NCBI Taxonomy" id="2571161"/>
    <lineage>
        <taxon>Bacteria</taxon>
        <taxon>Pseudomonadati</taxon>
        <taxon>Pseudomonadota</taxon>
        <taxon>Betaproteobacteria</taxon>
        <taxon>Burkholderiales</taxon>
        <taxon>Burkholderiaceae</taxon>
        <taxon>Trinickia</taxon>
    </lineage>
</organism>
<keyword evidence="13" id="KW-1185">Reference proteome</keyword>
<comment type="caution">
    <text evidence="12">The sequence shown here is derived from an EMBL/GenBank/DDBJ whole genome shotgun (WGS) entry which is preliminary data.</text>
</comment>
<protein>
    <recommendedName>
        <fullName evidence="4">Cytochrome c oxidase assembly protein CtaG</fullName>
    </recommendedName>
</protein>
<feature type="transmembrane region" description="Helical" evidence="11">
    <location>
        <begin position="21"/>
        <end position="39"/>
    </location>
</feature>
<feature type="region of interest" description="Disordered" evidence="10">
    <location>
        <begin position="188"/>
        <end position="210"/>
    </location>
</feature>
<evidence type="ECO:0000313" key="13">
    <source>
        <dbReference type="Proteomes" id="UP000305539"/>
    </source>
</evidence>
<dbReference type="GO" id="GO:0005507">
    <property type="term" value="F:copper ion binding"/>
    <property type="evidence" value="ECO:0007669"/>
    <property type="project" value="InterPro"/>
</dbReference>
<keyword evidence="6" id="KW-0735">Signal-anchor</keyword>
<keyword evidence="8" id="KW-0186">Copper</keyword>
<accession>A0A4U1I807</accession>
<dbReference type="AlphaFoldDB" id="A0A4U1I807"/>
<dbReference type="NCBIfam" id="NF003465">
    <property type="entry name" value="PRK05089.1"/>
    <property type="match status" value="1"/>
</dbReference>
<dbReference type="InterPro" id="IPR023471">
    <property type="entry name" value="CtaG/Cox11_dom_sf"/>
</dbReference>
<comment type="similarity">
    <text evidence="3">Belongs to the COX11/CtaG family.</text>
</comment>
<gene>
    <name evidence="12" type="ORF">FAZ69_11650</name>
</gene>
<evidence type="ECO:0000256" key="11">
    <source>
        <dbReference type="SAM" id="Phobius"/>
    </source>
</evidence>
<evidence type="ECO:0000256" key="9">
    <source>
        <dbReference type="ARBA" id="ARBA00023136"/>
    </source>
</evidence>
<evidence type="ECO:0000313" key="12">
    <source>
        <dbReference type="EMBL" id="TKC89574.1"/>
    </source>
</evidence>
<dbReference type="OrthoDB" id="9804841at2"/>
<evidence type="ECO:0000256" key="5">
    <source>
        <dbReference type="ARBA" id="ARBA00022692"/>
    </source>
</evidence>
<dbReference type="SUPFAM" id="SSF110111">
    <property type="entry name" value="Ctag/Cox11"/>
    <property type="match status" value="1"/>
</dbReference>